<dbReference type="PROSITE" id="PS50145">
    <property type="entry name" value="ZF_TRAF"/>
    <property type="match status" value="1"/>
</dbReference>
<feature type="non-terminal residue" evidence="8">
    <location>
        <position position="213"/>
    </location>
</feature>
<evidence type="ECO:0000256" key="1">
    <source>
        <dbReference type="ARBA" id="ARBA00022723"/>
    </source>
</evidence>
<evidence type="ECO:0000256" key="5">
    <source>
        <dbReference type="SAM" id="MobiDB-lite"/>
    </source>
</evidence>
<accession>A0AAJ7UGS6</accession>
<dbReference type="InterPro" id="IPR001293">
    <property type="entry name" value="Znf_TRAF"/>
</dbReference>
<reference evidence="8" key="1">
    <citation type="submission" date="2025-08" db="UniProtKB">
        <authorList>
            <consortium name="RefSeq"/>
        </authorList>
    </citation>
    <scope>IDENTIFICATION</scope>
    <source>
        <tissue evidence="8">Sperm</tissue>
    </source>
</reference>
<evidence type="ECO:0000259" key="6">
    <source>
        <dbReference type="PROSITE" id="PS50145"/>
    </source>
</evidence>
<dbReference type="PANTHER" id="PTHR16295:SF10">
    <property type="entry name" value="EXPRESSED PROTEIN"/>
    <property type="match status" value="1"/>
</dbReference>
<dbReference type="GO" id="GO:0008270">
    <property type="term" value="F:zinc ion binding"/>
    <property type="evidence" value="ECO:0007669"/>
    <property type="project" value="UniProtKB-KW"/>
</dbReference>
<dbReference type="Gene3D" id="3.30.40.10">
    <property type="entry name" value="Zinc/RING finger domain, C3HC4 (zinc finger)"/>
    <property type="match status" value="2"/>
</dbReference>
<keyword evidence="2 4" id="KW-0863">Zinc-finger</keyword>
<keyword evidence="3 4" id="KW-0862">Zinc</keyword>
<evidence type="ECO:0000256" key="3">
    <source>
        <dbReference type="ARBA" id="ARBA00022833"/>
    </source>
</evidence>
<feature type="compositionally biased region" description="Basic and acidic residues" evidence="5">
    <location>
        <begin position="200"/>
        <end position="213"/>
    </location>
</feature>
<dbReference type="Proteomes" id="UP001318040">
    <property type="component" value="Chromosome 38"/>
</dbReference>
<feature type="region of interest" description="Disordered" evidence="5">
    <location>
        <begin position="184"/>
        <end position="213"/>
    </location>
</feature>
<evidence type="ECO:0000256" key="2">
    <source>
        <dbReference type="ARBA" id="ARBA00022771"/>
    </source>
</evidence>
<keyword evidence="1 4" id="KW-0479">Metal-binding</keyword>
<dbReference type="AlphaFoldDB" id="A0AAJ7UGS6"/>
<organism evidence="7 8">
    <name type="scientific">Petromyzon marinus</name>
    <name type="common">Sea lamprey</name>
    <dbReference type="NCBI Taxonomy" id="7757"/>
    <lineage>
        <taxon>Eukaryota</taxon>
        <taxon>Metazoa</taxon>
        <taxon>Chordata</taxon>
        <taxon>Craniata</taxon>
        <taxon>Vertebrata</taxon>
        <taxon>Cyclostomata</taxon>
        <taxon>Hyperoartia</taxon>
        <taxon>Petromyzontiformes</taxon>
        <taxon>Petromyzontidae</taxon>
        <taxon>Petromyzon</taxon>
    </lineage>
</organism>
<protein>
    <submittedName>
        <fullName evidence="8">XIAP-associated factor 1-like</fullName>
    </submittedName>
</protein>
<dbReference type="KEGG" id="pmrn:116957769"/>
<dbReference type="Pfam" id="PF21366">
    <property type="entry name" value="TRAFD1-XIAF1_ZnF"/>
    <property type="match status" value="1"/>
</dbReference>
<feature type="compositionally biased region" description="Low complexity" evidence="5">
    <location>
        <begin position="184"/>
        <end position="199"/>
    </location>
</feature>
<proteinExistence type="predicted"/>
<feature type="domain" description="TRAF-type" evidence="6">
    <location>
        <begin position="30"/>
        <end position="75"/>
    </location>
</feature>
<sequence length="213" mass="24657">MDEAKEEGGEDVRECSNCRHSIAAANLVLHEAHCARRLALCERCGDAVPRGQLQEHVESEHSEVTCPCGVVLEKCQLKDHQGDTCDLRLCECRYCELALPQRELPEHEHFCGARTEPCPACGAFVQHRDKKAHAFSCPRAHARLQQGQQGQQGQQEQQSRLQEQQEQQKHQQCLQKTLEQQELQKQQEQQNRLQKQLEQQQKHEQWLQEQQKQ</sequence>
<gene>
    <name evidence="8" type="primary">LOC116957769</name>
</gene>
<dbReference type="Pfam" id="PF23580">
    <property type="entry name" value="Znf_XAF1_N"/>
    <property type="match status" value="1"/>
</dbReference>
<dbReference type="PANTHER" id="PTHR16295">
    <property type="entry name" value="TRAF-TYPE ZINC FINGER PROTEIN-RELATED"/>
    <property type="match status" value="1"/>
</dbReference>
<dbReference type="InterPro" id="IPR049439">
    <property type="entry name" value="TRAFD1-XIAF1_Znf"/>
</dbReference>
<dbReference type="InterPro" id="IPR013083">
    <property type="entry name" value="Znf_RING/FYVE/PHD"/>
</dbReference>
<evidence type="ECO:0000256" key="4">
    <source>
        <dbReference type="PROSITE-ProRule" id="PRU00207"/>
    </source>
</evidence>
<evidence type="ECO:0000313" key="8">
    <source>
        <dbReference type="RefSeq" id="XP_032836007.1"/>
    </source>
</evidence>
<dbReference type="RefSeq" id="XP_032836007.1">
    <property type="nucleotide sequence ID" value="XM_032980116.1"/>
</dbReference>
<dbReference type="GO" id="GO:0005739">
    <property type="term" value="C:mitochondrion"/>
    <property type="evidence" value="ECO:0007669"/>
    <property type="project" value="TreeGrafter"/>
</dbReference>
<name>A0AAJ7UGS6_PETMA</name>
<feature type="zinc finger region" description="TRAF-type" evidence="4">
    <location>
        <begin position="30"/>
        <end position="75"/>
    </location>
</feature>
<evidence type="ECO:0000313" key="7">
    <source>
        <dbReference type="Proteomes" id="UP001318040"/>
    </source>
</evidence>
<dbReference type="InterPro" id="IPR051986">
    <property type="entry name" value="Innate_Immune_Apopt_Reg"/>
</dbReference>
<keyword evidence="7" id="KW-1185">Reference proteome</keyword>